<evidence type="ECO:0000256" key="10">
    <source>
        <dbReference type="ARBA" id="ARBA00048807"/>
    </source>
</evidence>
<dbReference type="AlphaFoldDB" id="A0A6S6TBM3"/>
<dbReference type="GO" id="GO:0046872">
    <property type="term" value="F:metal ion binding"/>
    <property type="evidence" value="ECO:0007669"/>
    <property type="project" value="UniProtKB-KW"/>
</dbReference>
<evidence type="ECO:0000256" key="1">
    <source>
        <dbReference type="ARBA" id="ARBA00001947"/>
    </source>
</evidence>
<evidence type="ECO:0000256" key="7">
    <source>
        <dbReference type="ARBA" id="ARBA00022833"/>
    </source>
</evidence>
<name>A0A6S6TBM3_9BACT</name>
<keyword evidence="6" id="KW-0479">Metal-binding</keyword>
<comment type="cofactor">
    <cofactor evidence="1">
        <name>Zn(2+)</name>
        <dbReference type="ChEBI" id="CHEBI:29105"/>
    </cofactor>
</comment>
<dbReference type="PANTHER" id="PTHR12589">
    <property type="entry name" value="PYRUVOYL TETRAHYDROBIOPTERIN SYNTHASE"/>
    <property type="match status" value="1"/>
</dbReference>
<evidence type="ECO:0000256" key="4">
    <source>
        <dbReference type="ARBA" id="ARBA00012982"/>
    </source>
</evidence>
<comment type="catalytic activity">
    <reaction evidence="10">
        <text>7,8-dihydroneopterin 3'-triphosphate + H2O = 6-carboxy-5,6,7,8-tetrahydropterin + triphosphate + acetaldehyde + 2 H(+)</text>
        <dbReference type="Rhea" id="RHEA:27966"/>
        <dbReference type="ChEBI" id="CHEBI:15343"/>
        <dbReference type="ChEBI" id="CHEBI:15377"/>
        <dbReference type="ChEBI" id="CHEBI:15378"/>
        <dbReference type="ChEBI" id="CHEBI:18036"/>
        <dbReference type="ChEBI" id="CHEBI:58462"/>
        <dbReference type="ChEBI" id="CHEBI:61032"/>
        <dbReference type="EC" id="4.1.2.50"/>
    </reaction>
</comment>
<evidence type="ECO:0000313" key="11">
    <source>
        <dbReference type="EMBL" id="CAA6812316.1"/>
    </source>
</evidence>
<dbReference type="InterPro" id="IPR038418">
    <property type="entry name" value="6-PTP_synth/QueD_sf"/>
</dbReference>
<evidence type="ECO:0000256" key="2">
    <source>
        <dbReference type="ARBA" id="ARBA00005061"/>
    </source>
</evidence>
<keyword evidence="8 11" id="KW-0456">Lyase</keyword>
<evidence type="ECO:0000256" key="3">
    <source>
        <dbReference type="ARBA" id="ARBA00008900"/>
    </source>
</evidence>
<dbReference type="Gene3D" id="3.30.479.10">
    <property type="entry name" value="6-pyruvoyl tetrahydropterin synthase/QueD"/>
    <property type="match status" value="1"/>
</dbReference>
<accession>A0A6S6TBM3</accession>
<dbReference type="Pfam" id="PF01242">
    <property type="entry name" value="PTPS"/>
    <property type="match status" value="1"/>
</dbReference>
<proteinExistence type="inferred from homology"/>
<dbReference type="SUPFAM" id="SSF55620">
    <property type="entry name" value="Tetrahydrobiopterin biosynthesis enzymes-like"/>
    <property type="match status" value="1"/>
</dbReference>
<evidence type="ECO:0000256" key="6">
    <source>
        <dbReference type="ARBA" id="ARBA00022723"/>
    </source>
</evidence>
<evidence type="ECO:0000256" key="9">
    <source>
        <dbReference type="ARBA" id="ARBA00031449"/>
    </source>
</evidence>
<evidence type="ECO:0000256" key="8">
    <source>
        <dbReference type="ARBA" id="ARBA00023239"/>
    </source>
</evidence>
<dbReference type="PANTHER" id="PTHR12589:SF7">
    <property type="entry name" value="6-PYRUVOYL TETRAHYDROBIOPTERIN SYNTHASE"/>
    <property type="match status" value="1"/>
</dbReference>
<evidence type="ECO:0000256" key="5">
    <source>
        <dbReference type="ARBA" id="ARBA00018141"/>
    </source>
</evidence>
<sequence length="179" mass="20744">MASSFNISKSFDFCYGHRVWTQELNKDFSLDSCSVCRHLHGHQGKVIVHLSSKSLVNGMVTDFAHLNWFKKFLDDNLDHRFIIDINDPLFGTLLPHFKDKKNLLDVDGIYKIPDFTSLDIESHEKELYESYVIVDFVPTSESLSNWLLEIVQAKMSQIDIDVSKIEFHETPKSKCEVYP</sequence>
<keyword evidence="7" id="KW-0862">Zinc</keyword>
<dbReference type="EMBL" id="CACVAW010000048">
    <property type="protein sequence ID" value="CAA6812316.1"/>
    <property type="molecule type" value="Genomic_DNA"/>
</dbReference>
<gene>
    <name evidence="11" type="ORF">HELGO_WM21471</name>
</gene>
<dbReference type="InterPro" id="IPR007115">
    <property type="entry name" value="6-PTP_synth/QueD"/>
</dbReference>
<dbReference type="GO" id="GO:0070497">
    <property type="term" value="F:6-carboxytetrahydropterin synthase activity"/>
    <property type="evidence" value="ECO:0007669"/>
    <property type="project" value="UniProtKB-EC"/>
</dbReference>
<comment type="pathway">
    <text evidence="2">Purine metabolism; 7-cyano-7-deazaguanine biosynthesis.</text>
</comment>
<organism evidence="11">
    <name type="scientific">uncultured Campylobacterales bacterium</name>
    <dbReference type="NCBI Taxonomy" id="352960"/>
    <lineage>
        <taxon>Bacteria</taxon>
        <taxon>Pseudomonadati</taxon>
        <taxon>Campylobacterota</taxon>
        <taxon>Epsilonproteobacteria</taxon>
        <taxon>Campylobacterales</taxon>
        <taxon>environmental samples</taxon>
    </lineage>
</organism>
<reference evidence="11" key="1">
    <citation type="submission" date="2020-01" db="EMBL/GenBank/DDBJ databases">
        <authorList>
            <person name="Meier V. D."/>
            <person name="Meier V D."/>
        </authorList>
    </citation>
    <scope>NUCLEOTIDE SEQUENCE</scope>
    <source>
        <strain evidence="11">HLG_WM_MAG_12</strain>
    </source>
</reference>
<dbReference type="EC" id="4.1.2.50" evidence="4"/>
<protein>
    <recommendedName>
        <fullName evidence="5">6-carboxy-5,6,7,8-tetrahydropterin synthase</fullName>
        <ecNumber evidence="4">4.1.2.50</ecNumber>
    </recommendedName>
    <alternativeName>
        <fullName evidence="9">Queuosine biosynthesis protein QueD</fullName>
    </alternativeName>
</protein>
<dbReference type="UniPathway" id="UPA00391"/>
<comment type="similarity">
    <text evidence="3">Belongs to the PTPS family. QueD subfamily.</text>
</comment>